<proteinExistence type="predicted"/>
<organism evidence="4 5">
    <name type="scientific">Cymbomonas tetramitiformis</name>
    <dbReference type="NCBI Taxonomy" id="36881"/>
    <lineage>
        <taxon>Eukaryota</taxon>
        <taxon>Viridiplantae</taxon>
        <taxon>Chlorophyta</taxon>
        <taxon>Pyramimonadophyceae</taxon>
        <taxon>Pyramimonadales</taxon>
        <taxon>Pyramimonadaceae</taxon>
        <taxon>Cymbomonas</taxon>
    </lineage>
</organism>
<reference evidence="4 5" key="1">
    <citation type="journal article" date="2015" name="Genome Biol. Evol.">
        <title>Comparative Genomics of a Bacterivorous Green Alga Reveals Evolutionary Causalities and Consequences of Phago-Mixotrophic Mode of Nutrition.</title>
        <authorList>
            <person name="Burns J.A."/>
            <person name="Paasch A."/>
            <person name="Narechania A."/>
            <person name="Kim E."/>
        </authorList>
    </citation>
    <scope>NUCLEOTIDE SEQUENCE [LARGE SCALE GENOMIC DNA]</scope>
    <source>
        <strain evidence="4 5">PLY_AMNH</strain>
    </source>
</reference>
<dbReference type="PANTHER" id="PTHR43861">
    <property type="entry name" value="TRANS-ACONITATE 2-METHYLTRANSFERASE-RELATED"/>
    <property type="match status" value="1"/>
</dbReference>
<accession>A0AAE0KXK6</accession>
<dbReference type="GO" id="GO:0008757">
    <property type="term" value="F:S-adenosylmethionine-dependent methyltransferase activity"/>
    <property type="evidence" value="ECO:0007669"/>
    <property type="project" value="InterPro"/>
</dbReference>
<dbReference type="Proteomes" id="UP001190700">
    <property type="component" value="Unassembled WGS sequence"/>
</dbReference>
<feature type="coiled-coil region" evidence="1">
    <location>
        <begin position="116"/>
        <end position="143"/>
    </location>
</feature>
<dbReference type="EMBL" id="LGRX02014573">
    <property type="protein sequence ID" value="KAK3264407.1"/>
    <property type="molecule type" value="Genomic_DNA"/>
</dbReference>
<dbReference type="SUPFAM" id="SSF53335">
    <property type="entry name" value="S-adenosyl-L-methionine-dependent methyltransferases"/>
    <property type="match status" value="1"/>
</dbReference>
<keyword evidence="5" id="KW-1185">Reference proteome</keyword>
<feature type="non-terminal residue" evidence="4">
    <location>
        <position position="1"/>
    </location>
</feature>
<comment type="caution">
    <text evidence="4">The sequence shown here is derived from an EMBL/GenBank/DDBJ whole genome shotgun (WGS) entry which is preliminary data.</text>
</comment>
<evidence type="ECO:0000256" key="2">
    <source>
        <dbReference type="SAM" id="Phobius"/>
    </source>
</evidence>
<sequence length="389" mass="43735">EELGFGIVTASKGAFLRTACLCCADWYRLGDESMMFRRNLNINSHPMTFNLRLCALCIMVFMVIVYRVLCYPTLHASVSVKSEQAQEQGDITNPNGYGTPMVTSEVGDNKLCAQELLKLQDRRASLAKEIDRLEQLKEKLQSDVGSGDEVKSGRTQGTCGNNMAFTLSPSHTAVDSTNYSEYTELQLQRSKGREYPQQEMVQEDLAHLHDLLEHYAKSIKNLKKMPLLELGARTGWGTAYMRSKGWVSAQGLELSKQAAEFAQSKGRPVTVGDMHELSHRSCSQGVVFSRHSLEHTRDFNQVLHEVYRVTAAQGFAYFVVPVEPSTQHQLHTQPFRNDAQLIEGMIKTGFHILASEMMLTRMGPVLPREISEELTLGYEQRVLAFKNSC</sequence>
<keyword evidence="2" id="KW-1133">Transmembrane helix</keyword>
<protein>
    <recommendedName>
        <fullName evidence="3">Methyltransferase type 11 domain-containing protein</fullName>
    </recommendedName>
</protein>
<evidence type="ECO:0000256" key="1">
    <source>
        <dbReference type="SAM" id="Coils"/>
    </source>
</evidence>
<keyword evidence="1" id="KW-0175">Coiled coil</keyword>
<keyword evidence="2" id="KW-0472">Membrane</keyword>
<evidence type="ECO:0000259" key="3">
    <source>
        <dbReference type="Pfam" id="PF08241"/>
    </source>
</evidence>
<dbReference type="Pfam" id="PF08241">
    <property type="entry name" value="Methyltransf_11"/>
    <property type="match status" value="1"/>
</dbReference>
<name>A0AAE0KXK6_9CHLO</name>
<dbReference type="PANTHER" id="PTHR43861:SF1">
    <property type="entry name" value="TRANS-ACONITATE 2-METHYLTRANSFERASE"/>
    <property type="match status" value="1"/>
</dbReference>
<evidence type="ECO:0000313" key="4">
    <source>
        <dbReference type="EMBL" id="KAK3264407.1"/>
    </source>
</evidence>
<feature type="domain" description="Methyltransferase type 11" evidence="3">
    <location>
        <begin position="228"/>
        <end position="318"/>
    </location>
</feature>
<evidence type="ECO:0000313" key="5">
    <source>
        <dbReference type="Proteomes" id="UP001190700"/>
    </source>
</evidence>
<dbReference type="InterPro" id="IPR029063">
    <property type="entry name" value="SAM-dependent_MTases_sf"/>
</dbReference>
<dbReference type="AlphaFoldDB" id="A0AAE0KXK6"/>
<keyword evidence="2" id="KW-0812">Transmembrane</keyword>
<dbReference type="InterPro" id="IPR013216">
    <property type="entry name" value="Methyltransf_11"/>
</dbReference>
<gene>
    <name evidence="4" type="ORF">CYMTET_26852</name>
</gene>
<dbReference type="Gene3D" id="3.40.50.150">
    <property type="entry name" value="Vaccinia Virus protein VP39"/>
    <property type="match status" value="1"/>
</dbReference>
<feature type="transmembrane region" description="Helical" evidence="2">
    <location>
        <begin position="49"/>
        <end position="69"/>
    </location>
</feature>